<dbReference type="PANTHER" id="PTHR21224:SF1">
    <property type="entry name" value="INTEGRATOR COMPLEX SUBUNIT 1"/>
    <property type="match status" value="1"/>
</dbReference>
<name>A0A914ZLD1_PARUN</name>
<dbReference type="GO" id="GO:0034474">
    <property type="term" value="P:U2 snRNA 3'-end processing"/>
    <property type="evidence" value="ECO:0007669"/>
    <property type="project" value="InterPro"/>
</dbReference>
<keyword evidence="2" id="KW-1185">Reference proteome</keyword>
<feature type="coiled-coil region" evidence="1">
    <location>
        <begin position="23"/>
        <end position="50"/>
    </location>
</feature>
<evidence type="ECO:0000313" key="3">
    <source>
        <dbReference type="WBParaSite" id="PgB08_g003_t01"/>
    </source>
</evidence>
<accession>A0A914ZLD1</accession>
<protein>
    <submittedName>
        <fullName evidence="3">NPH3 domain-containing protein</fullName>
    </submittedName>
</protein>
<dbReference type="GO" id="GO:0032039">
    <property type="term" value="C:integrator complex"/>
    <property type="evidence" value="ECO:0007669"/>
    <property type="project" value="InterPro"/>
</dbReference>
<organism evidence="2 3">
    <name type="scientific">Parascaris univalens</name>
    <name type="common">Nematode worm</name>
    <dbReference type="NCBI Taxonomy" id="6257"/>
    <lineage>
        <taxon>Eukaryota</taxon>
        <taxon>Metazoa</taxon>
        <taxon>Ecdysozoa</taxon>
        <taxon>Nematoda</taxon>
        <taxon>Chromadorea</taxon>
        <taxon>Rhabditida</taxon>
        <taxon>Spirurina</taxon>
        <taxon>Ascaridomorpha</taxon>
        <taxon>Ascaridoidea</taxon>
        <taxon>Ascarididae</taxon>
        <taxon>Parascaris</taxon>
    </lineage>
</organism>
<dbReference type="Proteomes" id="UP000887569">
    <property type="component" value="Unplaced"/>
</dbReference>
<dbReference type="PANTHER" id="PTHR21224">
    <property type="entry name" value="INTEGRATOR COMPLEX SUBUNIT 1"/>
    <property type="match status" value="1"/>
</dbReference>
<dbReference type="AlphaFoldDB" id="A0A914ZLD1"/>
<sequence length="252" mass="27589">QSGHSNLLTWDYRFPPLASAGDAQGIERMIEDDERELNEEKQKIRKLETRLAGTDIGDADSKLLGKLCSLDPTGVCRRPPDSFLRDLEKLNEDLDLSRSLSECREPDLLADIIRSQGSACALPSIMNLVESNANAILHLPLECICELFLHYLLMSTSSTATAKKPTAEKLNALRQRLRDSVRGAAATESTVMETVQFIATRLGASSSVERSIAAHALDLFLQPDANAAILPVNVDASPTSCLHMVACFDLLR</sequence>
<dbReference type="InterPro" id="IPR038902">
    <property type="entry name" value="INTS1"/>
</dbReference>
<dbReference type="WBParaSite" id="PgB08_g003_t01">
    <property type="protein sequence ID" value="PgB08_g003_t01"/>
    <property type="gene ID" value="PgB08_g003"/>
</dbReference>
<keyword evidence="1" id="KW-0175">Coiled coil</keyword>
<proteinExistence type="predicted"/>
<evidence type="ECO:0000256" key="1">
    <source>
        <dbReference type="SAM" id="Coils"/>
    </source>
</evidence>
<reference evidence="3" key="1">
    <citation type="submission" date="2022-11" db="UniProtKB">
        <authorList>
            <consortium name="WormBaseParasite"/>
        </authorList>
    </citation>
    <scope>IDENTIFICATION</scope>
</reference>
<evidence type="ECO:0000313" key="2">
    <source>
        <dbReference type="Proteomes" id="UP000887569"/>
    </source>
</evidence>